<dbReference type="AlphaFoldDB" id="A0AAV2JRW2"/>
<dbReference type="Proteomes" id="UP001497482">
    <property type="component" value="Chromosome 14"/>
</dbReference>
<dbReference type="EMBL" id="OZ035836">
    <property type="protein sequence ID" value="CAL1580423.1"/>
    <property type="molecule type" value="Genomic_DNA"/>
</dbReference>
<name>A0AAV2JRW2_KNICA</name>
<evidence type="ECO:0000313" key="1">
    <source>
        <dbReference type="EMBL" id="CAL1580423.1"/>
    </source>
</evidence>
<evidence type="ECO:0000313" key="2">
    <source>
        <dbReference type="Proteomes" id="UP001497482"/>
    </source>
</evidence>
<sequence>MFGERPELCQLLLSVLGELQLHEPAFTQYVTKRHWTSTRTASSIRADSTRKVRLNKFVLTLAFSGTSGNSGRKSR</sequence>
<organism evidence="1 2">
    <name type="scientific">Knipowitschia caucasica</name>
    <name type="common">Caucasian dwarf goby</name>
    <name type="synonym">Pomatoschistus caucasicus</name>
    <dbReference type="NCBI Taxonomy" id="637954"/>
    <lineage>
        <taxon>Eukaryota</taxon>
        <taxon>Metazoa</taxon>
        <taxon>Chordata</taxon>
        <taxon>Craniata</taxon>
        <taxon>Vertebrata</taxon>
        <taxon>Euteleostomi</taxon>
        <taxon>Actinopterygii</taxon>
        <taxon>Neopterygii</taxon>
        <taxon>Teleostei</taxon>
        <taxon>Neoteleostei</taxon>
        <taxon>Acanthomorphata</taxon>
        <taxon>Gobiaria</taxon>
        <taxon>Gobiiformes</taxon>
        <taxon>Gobioidei</taxon>
        <taxon>Gobiidae</taxon>
        <taxon>Gobiinae</taxon>
        <taxon>Knipowitschia</taxon>
    </lineage>
</organism>
<proteinExistence type="predicted"/>
<keyword evidence="2" id="KW-1185">Reference proteome</keyword>
<reference evidence="1 2" key="1">
    <citation type="submission" date="2024-04" db="EMBL/GenBank/DDBJ databases">
        <authorList>
            <person name="Waldvogel A.-M."/>
            <person name="Schoenle A."/>
        </authorList>
    </citation>
    <scope>NUCLEOTIDE SEQUENCE [LARGE SCALE GENOMIC DNA]</scope>
</reference>
<accession>A0AAV2JRW2</accession>
<protein>
    <submittedName>
        <fullName evidence="1">Uncharacterized protein</fullName>
    </submittedName>
</protein>
<gene>
    <name evidence="1" type="ORF">KC01_LOCUS11267</name>
</gene>